<dbReference type="Proteomes" id="UP001642464">
    <property type="component" value="Unassembled WGS sequence"/>
</dbReference>
<evidence type="ECO:0000313" key="1">
    <source>
        <dbReference type="EMBL" id="CAK8990482.1"/>
    </source>
</evidence>
<evidence type="ECO:0000313" key="2">
    <source>
        <dbReference type="Proteomes" id="UP001642464"/>
    </source>
</evidence>
<organism evidence="1 2">
    <name type="scientific">Durusdinium trenchii</name>
    <dbReference type="NCBI Taxonomy" id="1381693"/>
    <lineage>
        <taxon>Eukaryota</taxon>
        <taxon>Sar</taxon>
        <taxon>Alveolata</taxon>
        <taxon>Dinophyceae</taxon>
        <taxon>Suessiales</taxon>
        <taxon>Symbiodiniaceae</taxon>
        <taxon>Durusdinium</taxon>
    </lineage>
</organism>
<reference evidence="1 2" key="1">
    <citation type="submission" date="2024-02" db="EMBL/GenBank/DDBJ databases">
        <authorList>
            <person name="Chen Y."/>
            <person name="Shah S."/>
            <person name="Dougan E. K."/>
            <person name="Thang M."/>
            <person name="Chan C."/>
        </authorList>
    </citation>
    <scope>NUCLEOTIDE SEQUENCE [LARGE SCALE GENOMIC DNA]</scope>
</reference>
<comment type="caution">
    <text evidence="1">The sequence shown here is derived from an EMBL/GenBank/DDBJ whole genome shotgun (WGS) entry which is preliminary data.</text>
</comment>
<gene>
    <name evidence="1" type="ORF">SCF082_LOCUS2243</name>
</gene>
<dbReference type="EMBL" id="CAXAMM010001113">
    <property type="protein sequence ID" value="CAK8990482.1"/>
    <property type="molecule type" value="Genomic_DNA"/>
</dbReference>
<name>A0ABP0HL00_9DINO</name>
<accession>A0ABP0HL00</accession>
<protein>
    <submittedName>
        <fullName evidence="1">Uncharacterized protein</fullName>
    </submittedName>
</protein>
<proteinExistence type="predicted"/>
<sequence>MATTALGKEALPMPPGFESYSDAVGEGGTAYDWSTWKAQVEADAGAVANGYATGGEVAGRPRCMHPLVRRTDEDG</sequence>
<keyword evidence="2" id="KW-1185">Reference proteome</keyword>